<dbReference type="GO" id="GO:0016020">
    <property type="term" value="C:membrane"/>
    <property type="evidence" value="ECO:0007669"/>
    <property type="project" value="UniProtKB-SubCell"/>
</dbReference>
<dbReference type="Proteomes" id="UP000614601">
    <property type="component" value="Unassembled WGS sequence"/>
</dbReference>
<proteinExistence type="inferred from homology"/>
<comment type="catalytic activity">
    <reaction evidence="8">
        <text>a 1,2-diacyl-sn-glycero-3-phospho-(1D-myo-inositol)(in) = a 1,2-diacyl-sn-glycero-3-phospho-(1D-myo-inositol)(out)</text>
        <dbReference type="Rhea" id="RHEA:38691"/>
        <dbReference type="ChEBI" id="CHEBI:57880"/>
    </reaction>
</comment>
<comment type="function">
    <text evidence="13">Scramblase that mediates the translocation of glucosaminylphosphatidylinositol (alpha-D-GlcN-(1-6)-(1,2-diacyl-sn-glycero-3-phospho)-1D-myo-inositol, GlcN-PI) across the endoplasmic reticulum (ER) membrane, from the cytosolic leaflet to the luminal leaflet of the ER membrane, where it participates in the biosynthesis of glycosylphosphatidylinositol (GPI). GPI is a lipid glycoconjugate involved in post-translational modification of proteins. Can also translocate 1,2-diacyl-sn-glycero-3-phospho-(1D-myo-inositol) (phosphatidylinositol or PI), as well as several other phospholipids (1,2-diacyl-sn-glycero-3-phosphocholine, 1,2-diacyl-sn-glycero-3-phosphoethanolamine), and N-acetylglucosaminylphosphatidylinositol (GlcNAc-PI) in vitro.</text>
</comment>
<evidence type="ECO:0000256" key="6">
    <source>
        <dbReference type="ARBA" id="ARBA00024615"/>
    </source>
</evidence>
<evidence type="ECO:0000256" key="8">
    <source>
        <dbReference type="ARBA" id="ARBA00035895"/>
    </source>
</evidence>
<gene>
    <name evidence="16" type="ORF">BOKJ2_LOCUS3529</name>
</gene>
<evidence type="ECO:0000313" key="16">
    <source>
        <dbReference type="EMBL" id="CAD5211108.1"/>
    </source>
</evidence>
<keyword evidence="3 15" id="KW-0812">Transmembrane</keyword>
<comment type="caution">
    <text evidence="16">The sequence shown here is derived from an EMBL/GenBank/DDBJ whole genome shotgun (WGS) entry which is preliminary data.</text>
</comment>
<evidence type="ECO:0000256" key="1">
    <source>
        <dbReference type="ARBA" id="ARBA00004141"/>
    </source>
</evidence>
<dbReference type="OrthoDB" id="378564at2759"/>
<dbReference type="AlphaFoldDB" id="A0A811K6S0"/>
<dbReference type="EMBL" id="CAJFDH010000002">
    <property type="protein sequence ID" value="CAD5211108.1"/>
    <property type="molecule type" value="Genomic_DNA"/>
</dbReference>
<sequence>MGVFNKILFALVAAYILNSAYTFYQIFFYDNCTVEAYCIYPLIKQVNQEYPPLQLRVYLGATKGYKKDDIENVFVKKNVNIYEAFEENIVYKTTALLRGNGTLQAYFVLADNDFEGENLKEAKWHATDSNVVSRYEVPKDKAFSLVGDEKVEKKVEKPVTHISTLIPVGIVTDDLIFDSRRIPDELRRSLKTKNKNGKKYYTPIVTVDVMRLREKNEIEVESTVDIVNLTISYKPIMFGRHRLSVQMDNSFRELEKLGFGHKDFDDMKGIFTDLNFTFLIMMVAVASVHLLFDFLTFKNDVQFWQKRKTMVGISTKTLLWRCFSESVVFLYLLDERSSYLILIPSGIGVIVEYWKLGRAMKVEFTLKNGWMPSFKYGALNEEEEKTEALDSEGMKYLTYLLIPLCIAGAIYNLIYVPQKSWFSWIVKCLANCIYAFGFLFMLPQLFLNYKLKSVAHLPWKAFMYKAFNTFIDDVFAFVITMPTAHRLACFRDDLVFIIFLYQRYLYPVDKSRVNEFGESFEPEAIKKEE</sequence>
<evidence type="ECO:0000256" key="9">
    <source>
        <dbReference type="ARBA" id="ARBA00036810"/>
    </source>
</evidence>
<keyword evidence="17" id="KW-1185">Reference proteome</keyword>
<evidence type="ECO:0000313" key="17">
    <source>
        <dbReference type="Proteomes" id="UP000614601"/>
    </source>
</evidence>
<dbReference type="InterPro" id="IPR008429">
    <property type="entry name" value="CLPTM1"/>
</dbReference>
<evidence type="ECO:0000256" key="14">
    <source>
        <dbReference type="ARBA" id="ARBA00093208"/>
    </source>
</evidence>
<protein>
    <recommendedName>
        <fullName evidence="10">Lipid scramblase CLPTM1L</fullName>
    </recommendedName>
    <alternativeName>
        <fullName evidence="12">Cisplatin resistance-related protein 9</fullName>
    </alternativeName>
    <alternativeName>
        <fullName evidence="11">Cleft lip and palate transmembrane protein 1-like protein</fullName>
    </alternativeName>
</protein>
<keyword evidence="5 15" id="KW-0472">Membrane</keyword>
<accession>A0A811K6S0</accession>
<dbReference type="PANTHER" id="PTHR21347:SF0">
    <property type="entry name" value="LIPID SCRAMBLASE CLPTM1L"/>
    <property type="match status" value="1"/>
</dbReference>
<dbReference type="GO" id="GO:0012505">
    <property type="term" value="C:endomembrane system"/>
    <property type="evidence" value="ECO:0007669"/>
    <property type="project" value="TreeGrafter"/>
</dbReference>
<evidence type="ECO:0000256" key="3">
    <source>
        <dbReference type="ARBA" id="ARBA00022692"/>
    </source>
</evidence>
<comment type="catalytic activity">
    <reaction evidence="6">
        <text>a 1,2-diacyl-sn-glycero-3-phosphoethanolamine(in) = a 1,2-diacyl-sn-glycero-3-phosphoethanolamine(out)</text>
        <dbReference type="Rhea" id="RHEA:38895"/>
        <dbReference type="ChEBI" id="CHEBI:64612"/>
    </reaction>
</comment>
<feature type="transmembrane region" description="Helical" evidence="15">
    <location>
        <begin position="276"/>
        <end position="297"/>
    </location>
</feature>
<evidence type="ECO:0000256" key="13">
    <source>
        <dbReference type="ARBA" id="ARBA00045827"/>
    </source>
</evidence>
<name>A0A811K6S0_9BILA</name>
<evidence type="ECO:0000256" key="10">
    <source>
        <dbReference type="ARBA" id="ARBA00040905"/>
    </source>
</evidence>
<comment type="catalytic activity">
    <reaction evidence="9">
        <text>6-(alpha-D-glucosaminyl)-(1-octadecanoyl,2-(9Z)-octadecenoyl-sn-glycero-3-phospho)-1D-myo-inositol(in) = 6-(alpha-D-glucosaminyl)-(1-octadecanoyl,2-(9Z)-octadecenoyl-sn-glycero-3-phospho)-1D-myo-inositol(out)</text>
        <dbReference type="Rhea" id="RHEA:71495"/>
        <dbReference type="ChEBI" id="CHEBI:190691"/>
    </reaction>
</comment>
<evidence type="ECO:0000256" key="7">
    <source>
        <dbReference type="ARBA" id="ARBA00024631"/>
    </source>
</evidence>
<evidence type="ECO:0000256" key="15">
    <source>
        <dbReference type="SAM" id="Phobius"/>
    </source>
</evidence>
<keyword evidence="4 15" id="KW-1133">Transmembrane helix</keyword>
<evidence type="ECO:0000256" key="2">
    <source>
        <dbReference type="ARBA" id="ARBA00009310"/>
    </source>
</evidence>
<comment type="catalytic activity">
    <reaction evidence="7">
        <text>a 1,2-diacyl-sn-glycero-3-phosphocholine(in) = a 1,2-diacyl-sn-glycero-3-phosphocholine(out)</text>
        <dbReference type="Rhea" id="RHEA:38571"/>
        <dbReference type="ChEBI" id="CHEBI:57643"/>
    </reaction>
</comment>
<dbReference type="EMBL" id="CAJFCW020000002">
    <property type="protein sequence ID" value="CAG9092691.1"/>
    <property type="molecule type" value="Genomic_DNA"/>
</dbReference>
<evidence type="ECO:0000256" key="5">
    <source>
        <dbReference type="ARBA" id="ARBA00023136"/>
    </source>
</evidence>
<evidence type="ECO:0000256" key="12">
    <source>
        <dbReference type="ARBA" id="ARBA00043155"/>
    </source>
</evidence>
<comment type="subcellular location">
    <subcellularLocation>
        <location evidence="1">Membrane</location>
        <topology evidence="1">Multi-pass membrane protein</topology>
    </subcellularLocation>
</comment>
<evidence type="ECO:0000256" key="4">
    <source>
        <dbReference type="ARBA" id="ARBA00022989"/>
    </source>
</evidence>
<dbReference type="Proteomes" id="UP000783686">
    <property type="component" value="Unassembled WGS sequence"/>
</dbReference>
<comment type="catalytic activity">
    <reaction evidence="14">
        <text>a 6-(alpha-D-glucosaminyl)-1-(1,2-diacyl-sn-glycero-3-phospho)-1D-myo-inositol(in) = a 6-(alpha-D-glucosaminyl)-1-(1,2-diacyl-sn-glycero-3-phospho)-1D-myo-inositol(out)</text>
        <dbReference type="Rhea" id="RHEA:71491"/>
        <dbReference type="ChEBI" id="CHEBI:57997"/>
    </reaction>
</comment>
<organism evidence="16 17">
    <name type="scientific">Bursaphelenchus okinawaensis</name>
    <dbReference type="NCBI Taxonomy" id="465554"/>
    <lineage>
        <taxon>Eukaryota</taxon>
        <taxon>Metazoa</taxon>
        <taxon>Ecdysozoa</taxon>
        <taxon>Nematoda</taxon>
        <taxon>Chromadorea</taxon>
        <taxon>Rhabditida</taxon>
        <taxon>Tylenchina</taxon>
        <taxon>Tylenchomorpha</taxon>
        <taxon>Aphelenchoidea</taxon>
        <taxon>Aphelenchoididae</taxon>
        <taxon>Bursaphelenchus</taxon>
    </lineage>
</organism>
<comment type="similarity">
    <text evidence="2">Belongs to the CLPTM1 family.</text>
</comment>
<evidence type="ECO:0000256" key="11">
    <source>
        <dbReference type="ARBA" id="ARBA00042320"/>
    </source>
</evidence>
<feature type="transmembrane region" description="Helical" evidence="15">
    <location>
        <begin position="421"/>
        <end position="442"/>
    </location>
</feature>
<feature type="transmembrane region" description="Helical" evidence="15">
    <location>
        <begin position="396"/>
        <end position="415"/>
    </location>
</feature>
<dbReference type="Pfam" id="PF05602">
    <property type="entry name" value="CLPTM1"/>
    <property type="match status" value="1"/>
</dbReference>
<reference evidence="16" key="1">
    <citation type="submission" date="2020-09" db="EMBL/GenBank/DDBJ databases">
        <authorList>
            <person name="Kikuchi T."/>
        </authorList>
    </citation>
    <scope>NUCLEOTIDE SEQUENCE</scope>
    <source>
        <strain evidence="16">SH1</strain>
    </source>
</reference>
<dbReference type="PANTHER" id="PTHR21347">
    <property type="entry name" value="CLEFT LIP AND PALATE ASSOCIATED TRANSMEMBRANE PROTEIN-RELATED"/>
    <property type="match status" value="1"/>
</dbReference>